<comment type="caution">
    <text evidence="3">The sequence shown here is derived from an EMBL/GenBank/DDBJ whole genome shotgun (WGS) entry which is preliminary data.</text>
</comment>
<dbReference type="InterPro" id="IPR000210">
    <property type="entry name" value="BTB/POZ_dom"/>
</dbReference>
<accession>A0ABR0K113</accession>
<protein>
    <recommendedName>
        <fullName evidence="2">BTB domain-containing protein</fullName>
    </recommendedName>
</protein>
<gene>
    <name evidence="3" type="ORF">LTR24_008117</name>
</gene>
<evidence type="ECO:0000256" key="1">
    <source>
        <dbReference type="SAM" id="MobiDB-lite"/>
    </source>
</evidence>
<evidence type="ECO:0000313" key="3">
    <source>
        <dbReference type="EMBL" id="KAK5081814.1"/>
    </source>
</evidence>
<dbReference type="Pfam" id="PF00651">
    <property type="entry name" value="BTB"/>
    <property type="match status" value="1"/>
</dbReference>
<reference evidence="3 4" key="1">
    <citation type="submission" date="2023-08" db="EMBL/GenBank/DDBJ databases">
        <title>Black Yeasts Isolated from many extreme environments.</title>
        <authorList>
            <person name="Coleine C."/>
            <person name="Stajich J.E."/>
            <person name="Selbmann L."/>
        </authorList>
    </citation>
    <scope>NUCLEOTIDE SEQUENCE [LARGE SCALE GENOMIC DNA]</scope>
    <source>
        <strain evidence="3 4">CCFEE 5885</strain>
    </source>
</reference>
<feature type="compositionally biased region" description="Acidic residues" evidence="1">
    <location>
        <begin position="228"/>
        <end position="251"/>
    </location>
</feature>
<dbReference type="EMBL" id="JAVRRG010000134">
    <property type="protein sequence ID" value="KAK5081814.1"/>
    <property type="molecule type" value="Genomic_DNA"/>
</dbReference>
<feature type="region of interest" description="Disordered" evidence="1">
    <location>
        <begin position="227"/>
        <end position="262"/>
    </location>
</feature>
<keyword evidence="4" id="KW-1185">Reference proteome</keyword>
<feature type="domain" description="BTB" evidence="2">
    <location>
        <begin position="20"/>
        <end position="131"/>
    </location>
</feature>
<name>A0ABR0K113_9EURO</name>
<evidence type="ECO:0000259" key="2">
    <source>
        <dbReference type="Pfam" id="PF00651"/>
    </source>
</evidence>
<dbReference type="SUPFAM" id="SSF54695">
    <property type="entry name" value="POZ domain"/>
    <property type="match status" value="1"/>
</dbReference>
<evidence type="ECO:0000313" key="4">
    <source>
        <dbReference type="Proteomes" id="UP001345013"/>
    </source>
</evidence>
<dbReference type="Gene3D" id="3.30.710.10">
    <property type="entry name" value="Potassium Channel Kv1.1, Chain A"/>
    <property type="match status" value="1"/>
</dbReference>
<dbReference type="Proteomes" id="UP001345013">
    <property type="component" value="Unassembled WGS sequence"/>
</dbReference>
<sequence length="262" mass="30080">MASLTLAGEAANYTEHLKIIVGSERKTYIVHKEFILPHSPVLTEHYNQCCEFFETNTIEIPNVSDYESMQVLLNWCYKPNTALVQPAVDPDAGGDKANNTRRTQLLQVYNLARDFGMARLKNHITNQFREHSEPRVMTIALINYSATFKNPECGPVRYIVDNVARYLNKHPKRYHEQQSAWSRQFKTMLRADVALLQAVHDAQMRLAAEQVSPKHKPLCFYHDHAADDECPDAEAQSEDEDTEDESMDDEPLANTSRKKQKK</sequence>
<dbReference type="InterPro" id="IPR011333">
    <property type="entry name" value="SKP1/BTB/POZ_sf"/>
</dbReference>
<proteinExistence type="predicted"/>
<organism evidence="3 4">
    <name type="scientific">Lithohypha guttulata</name>
    <dbReference type="NCBI Taxonomy" id="1690604"/>
    <lineage>
        <taxon>Eukaryota</taxon>
        <taxon>Fungi</taxon>
        <taxon>Dikarya</taxon>
        <taxon>Ascomycota</taxon>
        <taxon>Pezizomycotina</taxon>
        <taxon>Eurotiomycetes</taxon>
        <taxon>Chaetothyriomycetidae</taxon>
        <taxon>Chaetothyriales</taxon>
        <taxon>Trichomeriaceae</taxon>
        <taxon>Lithohypha</taxon>
    </lineage>
</organism>